<dbReference type="RefSeq" id="WP_109999954.1">
    <property type="nucleotide sequence ID" value="NZ_QGTZ01000006.1"/>
</dbReference>
<evidence type="ECO:0000313" key="2">
    <source>
        <dbReference type="EMBL" id="PWW39969.1"/>
    </source>
</evidence>
<reference evidence="2 3" key="1">
    <citation type="submission" date="2018-05" db="EMBL/GenBank/DDBJ databases">
        <title>Freshwater and sediment microbial communities from various areas in North America, analyzing microbe dynamics in response to fracking.</title>
        <authorList>
            <person name="Lamendella R."/>
        </authorList>
    </citation>
    <scope>NUCLEOTIDE SEQUENCE [LARGE SCALE GENOMIC DNA]</scope>
    <source>
        <strain evidence="2 3">DB-3</strain>
    </source>
</reference>
<feature type="domain" description="NIPSNAP" evidence="1">
    <location>
        <begin position="6"/>
        <end position="88"/>
    </location>
</feature>
<protein>
    <submittedName>
        <fullName evidence="2">NIPSNAP protein</fullName>
    </submittedName>
</protein>
<dbReference type="InterPro" id="IPR012577">
    <property type="entry name" value="NIPSNAP"/>
</dbReference>
<organism evidence="2 3">
    <name type="scientific">Paenibacillus pabuli</name>
    <dbReference type="NCBI Taxonomy" id="1472"/>
    <lineage>
        <taxon>Bacteria</taxon>
        <taxon>Bacillati</taxon>
        <taxon>Bacillota</taxon>
        <taxon>Bacilli</taxon>
        <taxon>Bacillales</taxon>
        <taxon>Paenibacillaceae</taxon>
        <taxon>Paenibacillus</taxon>
    </lineage>
</organism>
<accession>A0A855Y895</accession>
<dbReference type="InterPro" id="IPR011008">
    <property type="entry name" value="Dimeric_a/b-barrel"/>
</dbReference>
<dbReference type="SUPFAM" id="SSF54909">
    <property type="entry name" value="Dimeric alpha+beta barrel"/>
    <property type="match status" value="1"/>
</dbReference>
<dbReference type="EMBL" id="QGTZ01000006">
    <property type="protein sequence ID" value="PWW39969.1"/>
    <property type="molecule type" value="Genomic_DNA"/>
</dbReference>
<dbReference type="Pfam" id="PF07978">
    <property type="entry name" value="NIPSNAP"/>
    <property type="match status" value="1"/>
</dbReference>
<sequence>MIYRRKTYVVASSFVEEFNALFNDILLPSQLKYGARLIGRWHQHMDDETSEIFAMWEYDTFEQYEEIEQKIKSDNEHVMRVHERFDQIGRDRYKEVFRTDIKQDFFESTVDREKTILKTLGN</sequence>
<gene>
    <name evidence="2" type="ORF">DET56_106355</name>
</gene>
<evidence type="ECO:0000259" key="1">
    <source>
        <dbReference type="Pfam" id="PF07978"/>
    </source>
</evidence>
<dbReference type="AlphaFoldDB" id="A0A855Y895"/>
<name>A0A855Y895_9BACL</name>
<proteinExistence type="predicted"/>
<comment type="caution">
    <text evidence="2">The sequence shown here is derived from an EMBL/GenBank/DDBJ whole genome shotgun (WGS) entry which is preliminary data.</text>
</comment>
<evidence type="ECO:0000313" key="3">
    <source>
        <dbReference type="Proteomes" id="UP000247078"/>
    </source>
</evidence>
<dbReference type="Gene3D" id="3.30.70.100">
    <property type="match status" value="1"/>
</dbReference>
<dbReference type="Proteomes" id="UP000247078">
    <property type="component" value="Unassembled WGS sequence"/>
</dbReference>